<keyword evidence="3 4" id="KW-0687">Ribonucleoprotein</keyword>
<dbReference type="HAMAP" id="MF_01369_B">
    <property type="entry name" value="Ribosomal_uL23_B"/>
    <property type="match status" value="1"/>
</dbReference>
<dbReference type="Gene3D" id="3.30.70.330">
    <property type="match status" value="1"/>
</dbReference>
<name>A0A2G9Z9Y3_9BACT</name>
<sequence length="127" mass="14630">MIMKLFSKTKKEKKPAVSKTLAAPMAPALHGGYAKPLQGFFLVRRPYMSEKAHGLERHRAYVFLVNPSANKIMVKRYVEERYKVNVERVNITNIAPKAKQFRRHVSRVGGRKKAIVRVREGQRIEIS</sequence>
<dbReference type="Proteomes" id="UP000228812">
    <property type="component" value="Unassembled WGS sequence"/>
</dbReference>
<comment type="subunit">
    <text evidence="4">Part of the 50S ribosomal subunit. Contacts protein L29, and trigger factor when it is bound to the ribosome.</text>
</comment>
<dbReference type="AlphaFoldDB" id="A0A2G9Z9Y3"/>
<dbReference type="NCBIfam" id="NF004363">
    <property type="entry name" value="PRK05738.2-4"/>
    <property type="match status" value="1"/>
</dbReference>
<dbReference type="InterPro" id="IPR012678">
    <property type="entry name" value="Ribosomal_uL23/eL15/eS24_sf"/>
</dbReference>
<keyword evidence="2 4" id="KW-0689">Ribosomal protein</keyword>
<dbReference type="InterPro" id="IPR012677">
    <property type="entry name" value="Nucleotide-bd_a/b_plait_sf"/>
</dbReference>
<protein>
    <recommendedName>
        <fullName evidence="4">Large ribosomal subunit protein uL23</fullName>
    </recommendedName>
</protein>
<accession>A0A2G9Z9Y3</accession>
<evidence type="ECO:0000256" key="3">
    <source>
        <dbReference type="ARBA" id="ARBA00023274"/>
    </source>
</evidence>
<dbReference type="EMBL" id="PCRZ01000021">
    <property type="protein sequence ID" value="PIP29966.1"/>
    <property type="molecule type" value="Genomic_DNA"/>
</dbReference>
<evidence type="ECO:0000256" key="4">
    <source>
        <dbReference type="HAMAP-Rule" id="MF_01369"/>
    </source>
</evidence>
<dbReference type="GO" id="GO:1990904">
    <property type="term" value="C:ribonucleoprotein complex"/>
    <property type="evidence" value="ECO:0007669"/>
    <property type="project" value="UniProtKB-KW"/>
</dbReference>
<dbReference type="GO" id="GO:0005840">
    <property type="term" value="C:ribosome"/>
    <property type="evidence" value="ECO:0007669"/>
    <property type="project" value="UniProtKB-KW"/>
</dbReference>
<comment type="similarity">
    <text evidence="1 4">Belongs to the universal ribosomal protein uL23 family.</text>
</comment>
<comment type="caution">
    <text evidence="5">The sequence shown here is derived from an EMBL/GenBank/DDBJ whole genome shotgun (WGS) entry which is preliminary data.</text>
</comment>
<proteinExistence type="inferred from homology"/>
<keyword evidence="4" id="KW-0699">rRNA-binding</keyword>
<evidence type="ECO:0000256" key="2">
    <source>
        <dbReference type="ARBA" id="ARBA00022980"/>
    </source>
</evidence>
<dbReference type="InterPro" id="IPR013025">
    <property type="entry name" value="Ribosomal_uL23-like"/>
</dbReference>
<comment type="function">
    <text evidence="4">One of the early assembly proteins it binds 23S rRNA. One of the proteins that surrounds the polypeptide exit tunnel on the outside of the ribosome. Forms the main docking site for trigger factor binding to the ribosome.</text>
</comment>
<dbReference type="GO" id="GO:0006412">
    <property type="term" value="P:translation"/>
    <property type="evidence" value="ECO:0007669"/>
    <property type="project" value="UniProtKB-UniRule"/>
</dbReference>
<organism evidence="5 6">
    <name type="scientific">Candidatus Jorgensenbacteria bacterium CG23_combo_of_CG06-09_8_20_14_all_54_14</name>
    <dbReference type="NCBI Taxonomy" id="1974595"/>
    <lineage>
        <taxon>Bacteria</taxon>
        <taxon>Candidatus Joergenseniibacteriota</taxon>
    </lineage>
</organism>
<dbReference type="SUPFAM" id="SSF54189">
    <property type="entry name" value="Ribosomal proteins S24e, L23 and L15e"/>
    <property type="match status" value="1"/>
</dbReference>
<keyword evidence="4" id="KW-0694">RNA-binding</keyword>
<evidence type="ECO:0000313" key="6">
    <source>
        <dbReference type="Proteomes" id="UP000228812"/>
    </source>
</evidence>
<dbReference type="GO" id="GO:0019843">
    <property type="term" value="F:rRNA binding"/>
    <property type="evidence" value="ECO:0007669"/>
    <property type="project" value="UniProtKB-UniRule"/>
</dbReference>
<evidence type="ECO:0000313" key="5">
    <source>
        <dbReference type="EMBL" id="PIP29966.1"/>
    </source>
</evidence>
<gene>
    <name evidence="4" type="primary">rplW</name>
    <name evidence="5" type="ORF">COX26_01245</name>
</gene>
<dbReference type="GO" id="GO:0003735">
    <property type="term" value="F:structural constituent of ribosome"/>
    <property type="evidence" value="ECO:0007669"/>
    <property type="project" value="InterPro"/>
</dbReference>
<evidence type="ECO:0000256" key="1">
    <source>
        <dbReference type="ARBA" id="ARBA00006700"/>
    </source>
</evidence>
<dbReference type="Pfam" id="PF00276">
    <property type="entry name" value="Ribosomal_L23"/>
    <property type="match status" value="1"/>
</dbReference>
<reference evidence="5 6" key="1">
    <citation type="submission" date="2017-09" db="EMBL/GenBank/DDBJ databases">
        <title>Depth-based differentiation of microbial function through sediment-hosted aquifers and enrichment of novel symbionts in the deep terrestrial subsurface.</title>
        <authorList>
            <person name="Probst A.J."/>
            <person name="Ladd B."/>
            <person name="Jarett J.K."/>
            <person name="Geller-Mcgrath D.E."/>
            <person name="Sieber C.M."/>
            <person name="Emerson J.B."/>
            <person name="Anantharaman K."/>
            <person name="Thomas B.C."/>
            <person name="Malmstrom R."/>
            <person name="Stieglmeier M."/>
            <person name="Klingl A."/>
            <person name="Woyke T."/>
            <person name="Ryan C.M."/>
            <person name="Banfield J.F."/>
        </authorList>
    </citation>
    <scope>NUCLEOTIDE SEQUENCE [LARGE SCALE GENOMIC DNA]</scope>
    <source>
        <strain evidence="5">CG23_combo_of_CG06-09_8_20_14_all_54_14</strain>
    </source>
</reference>